<dbReference type="AlphaFoldDB" id="A0A8C5G3X5"/>
<dbReference type="InterPro" id="IPR013087">
    <property type="entry name" value="Znf_C2H2_type"/>
</dbReference>
<evidence type="ECO:0000256" key="7">
    <source>
        <dbReference type="ARBA" id="ARBA00023125"/>
    </source>
</evidence>
<keyword evidence="3" id="KW-0677">Repeat</keyword>
<feature type="compositionally biased region" description="Polar residues" evidence="11">
    <location>
        <begin position="164"/>
        <end position="188"/>
    </location>
</feature>
<dbReference type="SUPFAM" id="SSF57667">
    <property type="entry name" value="beta-beta-alpha zinc fingers"/>
    <property type="match status" value="3"/>
</dbReference>
<feature type="region of interest" description="Disordered" evidence="11">
    <location>
        <begin position="481"/>
        <end position="535"/>
    </location>
</feature>
<evidence type="ECO:0000256" key="3">
    <source>
        <dbReference type="ARBA" id="ARBA00022737"/>
    </source>
</evidence>
<dbReference type="PROSITE" id="PS00028">
    <property type="entry name" value="ZINC_FINGER_C2H2_1"/>
    <property type="match status" value="7"/>
</dbReference>
<dbReference type="PANTHER" id="PTHR46105">
    <property type="entry name" value="AGAP004733-PA"/>
    <property type="match status" value="1"/>
</dbReference>
<dbReference type="GO" id="GO:0000981">
    <property type="term" value="F:DNA-binding transcription factor activity, RNA polymerase II-specific"/>
    <property type="evidence" value="ECO:0007669"/>
    <property type="project" value="TreeGrafter"/>
</dbReference>
<feature type="region of interest" description="Disordered" evidence="11">
    <location>
        <begin position="134"/>
        <end position="213"/>
    </location>
</feature>
<reference evidence="13" key="1">
    <citation type="submission" date="2020-06" db="EMBL/GenBank/DDBJ databases">
        <authorList>
            <consortium name="Wellcome Sanger Institute Data Sharing"/>
        </authorList>
    </citation>
    <scope>NUCLEOTIDE SEQUENCE [LARGE SCALE GENOMIC DNA]</scope>
</reference>
<dbReference type="FunFam" id="3.30.160.60:FF:000912">
    <property type="entry name" value="Zinc finger protein 660"/>
    <property type="match status" value="1"/>
</dbReference>
<dbReference type="Ensembl" id="ENSGWIT00000014308.1">
    <property type="protein sequence ID" value="ENSGWIP00000012860.1"/>
    <property type="gene ID" value="ENSGWIG00000007433.1"/>
</dbReference>
<feature type="domain" description="C2H2-type" evidence="12">
    <location>
        <begin position="444"/>
        <end position="472"/>
    </location>
</feature>
<dbReference type="FunFam" id="3.30.160.60:FF:000688">
    <property type="entry name" value="zinc finger protein 197 isoform X1"/>
    <property type="match status" value="1"/>
</dbReference>
<accession>A0A8C5G3X5</accession>
<gene>
    <name evidence="13" type="primary">si:ch211-79k12.2</name>
</gene>
<evidence type="ECO:0000256" key="1">
    <source>
        <dbReference type="ARBA" id="ARBA00004123"/>
    </source>
</evidence>
<comment type="subcellular location">
    <subcellularLocation>
        <location evidence="1">Nucleus</location>
    </subcellularLocation>
</comment>
<evidence type="ECO:0000256" key="10">
    <source>
        <dbReference type="PROSITE-ProRule" id="PRU00042"/>
    </source>
</evidence>
<feature type="compositionally biased region" description="Basic and acidic residues" evidence="11">
    <location>
        <begin position="569"/>
        <end position="586"/>
    </location>
</feature>
<dbReference type="FunFam" id="3.30.160.60:FF:001049">
    <property type="entry name" value="zinc finger protein 319"/>
    <property type="match status" value="1"/>
</dbReference>
<evidence type="ECO:0000259" key="12">
    <source>
        <dbReference type="PROSITE" id="PS50157"/>
    </source>
</evidence>
<dbReference type="InterPro" id="IPR050457">
    <property type="entry name" value="ZnFinger_BTB_dom_contain"/>
</dbReference>
<reference evidence="13" key="2">
    <citation type="submission" date="2025-08" db="UniProtKB">
        <authorList>
            <consortium name="Ensembl"/>
        </authorList>
    </citation>
    <scope>IDENTIFICATION</scope>
</reference>
<proteinExistence type="predicted"/>
<dbReference type="Gene3D" id="3.30.160.60">
    <property type="entry name" value="Classic Zinc Finger"/>
    <property type="match status" value="5"/>
</dbReference>
<feature type="domain" description="C2H2-type" evidence="12">
    <location>
        <begin position="360"/>
        <end position="387"/>
    </location>
</feature>
<keyword evidence="9" id="KW-0539">Nucleus</keyword>
<sequence>MDKDKSSDAVSTSLTPELCGNICSLSHTPVHAQGSWMDLHHFIGDLLTSGHTSKTHPDVLGAVWGVAAGVGFKPKPASLELPPLPPPHNPPPHPPHPPPPQQQQHPEVLQATAGRGTREDVPHTCTCPGCPYSTASTSSKNLTSKRSLASAPEPDPLCHPKDLSISSCSPDPIVGSSTSQLENRSSGGSEMDSERRTHRQDSNLVPGPSEASSTSMTNLLFPCLCCCSSLHPNHRAPDHSHSLSHSHAHQHFHHHRPLMSCLPPTPQVSGSYSCCCFTCNQVCHHQHRQEKDRTLTDSVSVYPCMHCSTSFCRPTQLLQHQRSEHANKPPGFICTECGRTFNSHSNLRIHLHVHTGARPYSCSDCGKRFSQSGALKIHRRIHTGERPYTCNFCGRGFPHLAGVQAHHRTHTGEKPYSCGQCGKSFSQSGALKNHTRIHTGERPFVCSLCGKGFSNHSGIRSHYRTNHAMSPKQFKEVANQPAVRNCSPGRPKTSSSSSIRTITPEKPFYTPQKPVNTSIPMRESEHKSQAEGEKMGFQRQGLLYECEDCGQRFKDAPSRNRHQTLVHYSQDKEKGQESDPHCEGSA</sequence>
<keyword evidence="5" id="KW-0862">Zinc</keyword>
<dbReference type="GO" id="GO:0000978">
    <property type="term" value="F:RNA polymerase II cis-regulatory region sequence-specific DNA binding"/>
    <property type="evidence" value="ECO:0007669"/>
    <property type="project" value="TreeGrafter"/>
</dbReference>
<dbReference type="Proteomes" id="UP000694680">
    <property type="component" value="Chromosome 16"/>
</dbReference>
<keyword evidence="6" id="KW-0805">Transcription regulation</keyword>
<feature type="compositionally biased region" description="Polar residues" evidence="11">
    <location>
        <begin position="134"/>
        <end position="147"/>
    </location>
</feature>
<dbReference type="InterPro" id="IPR036236">
    <property type="entry name" value="Znf_C2H2_sf"/>
</dbReference>
<feature type="domain" description="C2H2-type" evidence="12">
    <location>
        <begin position="416"/>
        <end position="443"/>
    </location>
</feature>
<dbReference type="GO" id="GO:0005634">
    <property type="term" value="C:nucleus"/>
    <property type="evidence" value="ECO:0007669"/>
    <property type="project" value="UniProtKB-SubCell"/>
</dbReference>
<keyword evidence="14" id="KW-1185">Reference proteome</keyword>
<reference evidence="13" key="3">
    <citation type="submission" date="2025-09" db="UniProtKB">
        <authorList>
            <consortium name="Ensembl"/>
        </authorList>
    </citation>
    <scope>IDENTIFICATION</scope>
</reference>
<keyword evidence="4 10" id="KW-0863">Zinc-finger</keyword>
<evidence type="ECO:0000256" key="5">
    <source>
        <dbReference type="ARBA" id="ARBA00022833"/>
    </source>
</evidence>
<feature type="compositionally biased region" description="Pro residues" evidence="11">
    <location>
        <begin position="82"/>
        <end position="101"/>
    </location>
</feature>
<dbReference type="Pfam" id="PF00096">
    <property type="entry name" value="zf-C2H2"/>
    <property type="match status" value="7"/>
</dbReference>
<dbReference type="GO" id="GO:0008270">
    <property type="term" value="F:zinc ion binding"/>
    <property type="evidence" value="ECO:0007669"/>
    <property type="project" value="UniProtKB-KW"/>
</dbReference>
<feature type="region of interest" description="Disordered" evidence="11">
    <location>
        <begin position="77"/>
        <end position="107"/>
    </location>
</feature>
<feature type="domain" description="C2H2-type" evidence="12">
    <location>
        <begin position="388"/>
        <end position="415"/>
    </location>
</feature>
<dbReference type="PROSITE" id="PS50157">
    <property type="entry name" value="ZINC_FINGER_C2H2_2"/>
    <property type="match status" value="7"/>
</dbReference>
<evidence type="ECO:0000256" key="8">
    <source>
        <dbReference type="ARBA" id="ARBA00023163"/>
    </source>
</evidence>
<feature type="domain" description="C2H2-type" evidence="12">
    <location>
        <begin position="544"/>
        <end position="572"/>
    </location>
</feature>
<dbReference type="FunFam" id="3.30.160.60:FF:000706">
    <property type="entry name" value="Zinc finger protein"/>
    <property type="match status" value="1"/>
</dbReference>
<keyword evidence="8" id="KW-0804">Transcription</keyword>
<evidence type="ECO:0000256" key="6">
    <source>
        <dbReference type="ARBA" id="ARBA00023015"/>
    </source>
</evidence>
<dbReference type="SMART" id="SM00355">
    <property type="entry name" value="ZnF_C2H2"/>
    <property type="match status" value="7"/>
</dbReference>
<feature type="domain" description="C2H2-type" evidence="12">
    <location>
        <begin position="332"/>
        <end position="359"/>
    </location>
</feature>
<protein>
    <submittedName>
        <fullName evidence="13">Zinc finger protein 239-like</fullName>
    </submittedName>
</protein>
<keyword evidence="7" id="KW-0238">DNA-binding</keyword>
<feature type="compositionally biased region" description="Basic and acidic residues" evidence="11">
    <location>
        <begin position="522"/>
        <end position="535"/>
    </location>
</feature>
<evidence type="ECO:0000313" key="13">
    <source>
        <dbReference type="Ensembl" id="ENSGWIP00000012860.1"/>
    </source>
</evidence>
<keyword evidence="2" id="KW-0479">Metal-binding</keyword>
<feature type="domain" description="C2H2-type" evidence="12">
    <location>
        <begin position="302"/>
        <end position="330"/>
    </location>
</feature>
<dbReference type="PANTHER" id="PTHR46105:SF31">
    <property type="entry name" value="LOW QUALITY PROTEIN: ZINC FINGER PROTEIN 721-RELATED"/>
    <property type="match status" value="1"/>
</dbReference>
<dbReference type="OrthoDB" id="8113227at2759"/>
<feature type="compositionally biased region" description="Basic and acidic residues" evidence="11">
    <location>
        <begin position="192"/>
        <end position="201"/>
    </location>
</feature>
<organism evidence="13 14">
    <name type="scientific">Gouania willdenowi</name>
    <name type="common">Blunt-snouted clingfish</name>
    <name type="synonym">Lepadogaster willdenowi</name>
    <dbReference type="NCBI Taxonomy" id="441366"/>
    <lineage>
        <taxon>Eukaryota</taxon>
        <taxon>Metazoa</taxon>
        <taxon>Chordata</taxon>
        <taxon>Craniata</taxon>
        <taxon>Vertebrata</taxon>
        <taxon>Euteleostomi</taxon>
        <taxon>Actinopterygii</taxon>
        <taxon>Neopterygii</taxon>
        <taxon>Teleostei</taxon>
        <taxon>Neoteleostei</taxon>
        <taxon>Acanthomorphata</taxon>
        <taxon>Ovalentaria</taxon>
        <taxon>Blenniimorphae</taxon>
        <taxon>Blenniiformes</taxon>
        <taxon>Gobiesocoidei</taxon>
        <taxon>Gobiesocidae</taxon>
        <taxon>Gobiesocinae</taxon>
        <taxon>Gouania</taxon>
    </lineage>
</organism>
<name>A0A8C5G3X5_GOUWI</name>
<evidence type="ECO:0000256" key="4">
    <source>
        <dbReference type="ARBA" id="ARBA00022771"/>
    </source>
</evidence>
<feature type="region of interest" description="Disordered" evidence="11">
    <location>
        <begin position="553"/>
        <end position="586"/>
    </location>
</feature>
<dbReference type="FunFam" id="3.30.160.60:FF:002716">
    <property type="entry name" value="Zinc finger protein 212"/>
    <property type="match status" value="1"/>
</dbReference>
<evidence type="ECO:0000256" key="11">
    <source>
        <dbReference type="SAM" id="MobiDB-lite"/>
    </source>
</evidence>
<evidence type="ECO:0000256" key="2">
    <source>
        <dbReference type="ARBA" id="ARBA00022723"/>
    </source>
</evidence>
<evidence type="ECO:0000256" key="9">
    <source>
        <dbReference type="ARBA" id="ARBA00023242"/>
    </source>
</evidence>
<evidence type="ECO:0000313" key="14">
    <source>
        <dbReference type="Proteomes" id="UP000694680"/>
    </source>
</evidence>